<reference evidence="1" key="1">
    <citation type="submission" date="2021-06" db="EMBL/GenBank/DDBJ databases">
        <authorList>
            <person name="Kallberg Y."/>
            <person name="Tangrot J."/>
            <person name="Rosling A."/>
        </authorList>
    </citation>
    <scope>NUCLEOTIDE SEQUENCE</scope>
    <source>
        <strain evidence="1">MA461A</strain>
    </source>
</reference>
<organism evidence="1 2">
    <name type="scientific">Racocetra persica</name>
    <dbReference type="NCBI Taxonomy" id="160502"/>
    <lineage>
        <taxon>Eukaryota</taxon>
        <taxon>Fungi</taxon>
        <taxon>Fungi incertae sedis</taxon>
        <taxon>Mucoromycota</taxon>
        <taxon>Glomeromycotina</taxon>
        <taxon>Glomeromycetes</taxon>
        <taxon>Diversisporales</taxon>
        <taxon>Gigasporaceae</taxon>
        <taxon>Racocetra</taxon>
    </lineage>
</organism>
<evidence type="ECO:0000313" key="2">
    <source>
        <dbReference type="Proteomes" id="UP000789920"/>
    </source>
</evidence>
<evidence type="ECO:0000313" key="1">
    <source>
        <dbReference type="EMBL" id="CAG8574401.1"/>
    </source>
</evidence>
<dbReference type="EMBL" id="CAJVQC010007041">
    <property type="protein sequence ID" value="CAG8574401.1"/>
    <property type="molecule type" value="Genomic_DNA"/>
</dbReference>
<protein>
    <submittedName>
        <fullName evidence="1">23439_t:CDS:1</fullName>
    </submittedName>
</protein>
<dbReference type="Proteomes" id="UP000789920">
    <property type="component" value="Unassembled WGS sequence"/>
</dbReference>
<sequence>MAFIETLIEGKIPVKALIDTSSKFNTVSRRLFNKLEEDYGLEGISDDDLIGEEIKCLDLQFYYKGKWRSLVGTEVIDFQICKNPSFDLVLGQEWLWMHRAKMSFGFSSETCSHNAKIVIDGMSIPLIEENSNRTSSTKNNPFDSSDSETETNSSNFNSYNRPQKKKCMPSHFMTTSDLRPKPDLTLEELTNMLKKLSLRSKDNKYRKRHHRIFYNIPPTSRRSNDDFSRDSKI</sequence>
<name>A0ACA9M7G0_9GLOM</name>
<proteinExistence type="predicted"/>
<comment type="caution">
    <text evidence="1">The sequence shown here is derived from an EMBL/GenBank/DDBJ whole genome shotgun (WGS) entry which is preliminary data.</text>
</comment>
<gene>
    <name evidence="1" type="ORF">RPERSI_LOCUS4882</name>
</gene>
<keyword evidence="2" id="KW-1185">Reference proteome</keyword>
<accession>A0ACA9M7G0</accession>